<comment type="cofactor">
    <cofactor evidence="1">
        <name>Mn(2+)</name>
        <dbReference type="ChEBI" id="CHEBI:29035"/>
    </cofactor>
</comment>
<dbReference type="Proteomes" id="UP000179807">
    <property type="component" value="Unassembled WGS sequence"/>
</dbReference>
<evidence type="ECO:0000259" key="2">
    <source>
        <dbReference type="PROSITE" id="PS51746"/>
    </source>
</evidence>
<keyword evidence="1" id="KW-0378">Hydrolase</keyword>
<comment type="catalytic activity">
    <reaction evidence="1">
        <text>O-phospho-L-seryl-[protein] + H2O = L-seryl-[protein] + phosphate</text>
        <dbReference type="Rhea" id="RHEA:20629"/>
        <dbReference type="Rhea" id="RHEA-COMP:9863"/>
        <dbReference type="Rhea" id="RHEA-COMP:11604"/>
        <dbReference type="ChEBI" id="CHEBI:15377"/>
        <dbReference type="ChEBI" id="CHEBI:29999"/>
        <dbReference type="ChEBI" id="CHEBI:43474"/>
        <dbReference type="ChEBI" id="CHEBI:83421"/>
        <dbReference type="EC" id="3.1.3.16"/>
    </reaction>
</comment>
<protein>
    <recommendedName>
        <fullName evidence="1">Protein phosphatase</fullName>
        <ecNumber evidence="1">3.1.3.16</ecNumber>
    </recommendedName>
</protein>
<dbReference type="EMBL" id="MLAK01000704">
    <property type="protein sequence ID" value="OHT07150.1"/>
    <property type="molecule type" value="Genomic_DNA"/>
</dbReference>
<comment type="cofactor">
    <cofactor evidence="1">
        <name>Mg(2+)</name>
        <dbReference type="ChEBI" id="CHEBI:18420"/>
    </cofactor>
</comment>
<comment type="catalytic activity">
    <reaction evidence="1">
        <text>O-phospho-L-threonyl-[protein] + H2O = L-threonyl-[protein] + phosphate</text>
        <dbReference type="Rhea" id="RHEA:47004"/>
        <dbReference type="Rhea" id="RHEA-COMP:11060"/>
        <dbReference type="Rhea" id="RHEA-COMP:11605"/>
        <dbReference type="ChEBI" id="CHEBI:15377"/>
        <dbReference type="ChEBI" id="CHEBI:30013"/>
        <dbReference type="ChEBI" id="CHEBI:43474"/>
        <dbReference type="ChEBI" id="CHEBI:61977"/>
        <dbReference type="EC" id="3.1.3.16"/>
    </reaction>
</comment>
<keyword evidence="1" id="KW-0464">Manganese</keyword>
<name>A0A1J4KBU2_9EUKA</name>
<feature type="domain" description="PPM-type phosphatase" evidence="2">
    <location>
        <begin position="29"/>
        <end position="267"/>
    </location>
</feature>
<sequence length="271" mass="30231">MNESFENFSKFKNNQIISFYMNFLLLSSCFQIPHPSKVLFGGEDACFVSKKNSAVGVADGVGGWSNIPGSNSAKYSHDLMDYSKEYSYLPNPLDILENAYEKVDKTIVGSTTATIAKLNDNNLSIINVGDSGCHVYREFKNIFQTKTTSHRFNFPYQLGFQSNTVPSNGTLDSLLVYSSDIIVCASDGLWDNVYNSDIEQLLYDAYEADLNPKVFTKRAAKKLAEMAYKNSEDKEFDSPFVKEAINNGIYFFSGGKPDDVTVVVSIVDLEK</sequence>
<dbReference type="PANTHER" id="PTHR12320:SF1">
    <property type="entry name" value="PROTEIN PHOSPHATASE PTC7 HOMOLOG"/>
    <property type="match status" value="1"/>
</dbReference>
<organism evidence="3 4">
    <name type="scientific">Tritrichomonas foetus</name>
    <dbReference type="NCBI Taxonomy" id="1144522"/>
    <lineage>
        <taxon>Eukaryota</taxon>
        <taxon>Metamonada</taxon>
        <taxon>Parabasalia</taxon>
        <taxon>Tritrichomonadida</taxon>
        <taxon>Tritrichomonadidae</taxon>
        <taxon>Tritrichomonas</taxon>
    </lineage>
</organism>
<dbReference type="PANTHER" id="PTHR12320">
    <property type="entry name" value="PROTEIN PHOSPHATASE 2C"/>
    <property type="match status" value="1"/>
</dbReference>
<dbReference type="EC" id="3.1.3.16" evidence="1"/>
<accession>A0A1J4KBU2</accession>
<keyword evidence="1" id="KW-0904">Protein phosphatase</keyword>
<dbReference type="InterPro" id="IPR039123">
    <property type="entry name" value="PPTC7"/>
</dbReference>
<evidence type="ECO:0000313" key="3">
    <source>
        <dbReference type="EMBL" id="OHT07150.1"/>
    </source>
</evidence>
<keyword evidence="1" id="KW-0460">Magnesium</keyword>
<dbReference type="SMART" id="SM00332">
    <property type="entry name" value="PP2Cc"/>
    <property type="match status" value="1"/>
</dbReference>
<dbReference type="PROSITE" id="PS51746">
    <property type="entry name" value="PPM_2"/>
    <property type="match status" value="1"/>
</dbReference>
<keyword evidence="1" id="KW-0479">Metal-binding</keyword>
<reference evidence="3" key="1">
    <citation type="submission" date="2016-10" db="EMBL/GenBank/DDBJ databases">
        <authorList>
            <person name="Benchimol M."/>
            <person name="Almeida L.G."/>
            <person name="Vasconcelos A.T."/>
            <person name="Perreira-Neves A."/>
            <person name="Rosa I.A."/>
            <person name="Tasca T."/>
            <person name="Bogo M.R."/>
            <person name="de Souza W."/>
        </authorList>
    </citation>
    <scope>NUCLEOTIDE SEQUENCE [LARGE SCALE GENOMIC DNA]</scope>
    <source>
        <strain evidence="3">K</strain>
    </source>
</reference>
<dbReference type="GO" id="GO:0046872">
    <property type="term" value="F:metal ion binding"/>
    <property type="evidence" value="ECO:0007669"/>
    <property type="project" value="UniProtKB-UniRule"/>
</dbReference>
<dbReference type="AlphaFoldDB" id="A0A1J4KBU2"/>
<dbReference type="VEuPathDB" id="TrichDB:TRFO_01270"/>
<dbReference type="GeneID" id="94824705"/>
<evidence type="ECO:0000313" key="4">
    <source>
        <dbReference type="Proteomes" id="UP000179807"/>
    </source>
</evidence>
<dbReference type="InterPro" id="IPR036457">
    <property type="entry name" value="PPM-type-like_dom_sf"/>
</dbReference>
<comment type="similarity">
    <text evidence="1">Belongs to the PP2C family.</text>
</comment>
<dbReference type="GO" id="GO:0004722">
    <property type="term" value="F:protein serine/threonine phosphatase activity"/>
    <property type="evidence" value="ECO:0007669"/>
    <property type="project" value="UniProtKB-EC"/>
</dbReference>
<evidence type="ECO:0000256" key="1">
    <source>
        <dbReference type="RuleBase" id="RU366020"/>
    </source>
</evidence>
<dbReference type="SMART" id="SM00331">
    <property type="entry name" value="PP2C_SIG"/>
    <property type="match status" value="1"/>
</dbReference>
<dbReference type="Gene3D" id="3.60.40.10">
    <property type="entry name" value="PPM-type phosphatase domain"/>
    <property type="match status" value="2"/>
</dbReference>
<dbReference type="InterPro" id="IPR001932">
    <property type="entry name" value="PPM-type_phosphatase-like_dom"/>
</dbReference>
<gene>
    <name evidence="3" type="ORF">TRFO_01270</name>
</gene>
<comment type="caution">
    <text evidence="3">The sequence shown here is derived from an EMBL/GenBank/DDBJ whole genome shotgun (WGS) entry which is preliminary data.</text>
</comment>
<dbReference type="RefSeq" id="XP_068360286.1">
    <property type="nucleotide sequence ID" value="XM_068490001.1"/>
</dbReference>
<keyword evidence="4" id="KW-1185">Reference proteome</keyword>
<dbReference type="SUPFAM" id="SSF81606">
    <property type="entry name" value="PP2C-like"/>
    <property type="match status" value="1"/>
</dbReference>
<proteinExistence type="inferred from homology"/>
<dbReference type="OrthoDB" id="60843at2759"/>